<dbReference type="Proteomes" id="UP001295740">
    <property type="component" value="Unassembled WGS sequence"/>
</dbReference>
<protein>
    <submittedName>
        <fullName evidence="1">Uu.00g007230.m01.CDS01</fullName>
    </submittedName>
</protein>
<reference evidence="1" key="1">
    <citation type="submission" date="2023-10" db="EMBL/GenBank/DDBJ databases">
        <authorList>
            <person name="Hackl T."/>
        </authorList>
    </citation>
    <scope>NUCLEOTIDE SEQUENCE</scope>
</reference>
<evidence type="ECO:0000313" key="1">
    <source>
        <dbReference type="EMBL" id="CAJ2512604.1"/>
    </source>
</evidence>
<accession>A0AAI8YPP0</accession>
<proteinExistence type="predicted"/>
<organism evidence="1 2">
    <name type="scientific">Anthostomella pinea</name>
    <dbReference type="NCBI Taxonomy" id="933095"/>
    <lineage>
        <taxon>Eukaryota</taxon>
        <taxon>Fungi</taxon>
        <taxon>Dikarya</taxon>
        <taxon>Ascomycota</taxon>
        <taxon>Pezizomycotina</taxon>
        <taxon>Sordariomycetes</taxon>
        <taxon>Xylariomycetidae</taxon>
        <taxon>Xylariales</taxon>
        <taxon>Xylariaceae</taxon>
        <taxon>Anthostomella</taxon>
    </lineage>
</organism>
<dbReference type="AlphaFoldDB" id="A0AAI8YPP0"/>
<dbReference type="EMBL" id="CAUWAG010000020">
    <property type="protein sequence ID" value="CAJ2512604.1"/>
    <property type="molecule type" value="Genomic_DNA"/>
</dbReference>
<evidence type="ECO:0000313" key="2">
    <source>
        <dbReference type="Proteomes" id="UP001295740"/>
    </source>
</evidence>
<name>A0AAI8YPP0_9PEZI</name>
<keyword evidence="2" id="KW-1185">Reference proteome</keyword>
<gene>
    <name evidence="1" type="ORF">KHLLAP_LOCUS13072</name>
</gene>
<comment type="caution">
    <text evidence="1">The sequence shown here is derived from an EMBL/GenBank/DDBJ whole genome shotgun (WGS) entry which is preliminary data.</text>
</comment>
<sequence length="80" mass="8187">MTQQASLTLRRDHLSIRLGQYVPPAGAATAAAAAAAAETPRSTDSGSTVSLLQSSRVKALEVGPTVQVVVAWDAETGDLP</sequence>